<dbReference type="EMBL" id="JAEQNB010000001">
    <property type="protein sequence ID" value="MBL0385245.1"/>
    <property type="molecule type" value="Genomic_DNA"/>
</dbReference>
<accession>A0ABS1J4X4</accession>
<proteinExistence type="predicted"/>
<comment type="caution">
    <text evidence="2">The sequence shown here is derived from an EMBL/GenBank/DDBJ whole genome shotgun (WGS) entry which is preliminary data.</text>
</comment>
<dbReference type="InterPro" id="IPR000182">
    <property type="entry name" value="GNAT_dom"/>
</dbReference>
<dbReference type="RefSeq" id="WP_201630422.1">
    <property type="nucleotide sequence ID" value="NZ_JAEQNB010000001.1"/>
</dbReference>
<evidence type="ECO:0000313" key="2">
    <source>
        <dbReference type="EMBL" id="MBL0385245.1"/>
    </source>
</evidence>
<dbReference type="PROSITE" id="PS51186">
    <property type="entry name" value="GNAT"/>
    <property type="match status" value="1"/>
</dbReference>
<evidence type="ECO:0000313" key="3">
    <source>
        <dbReference type="Proteomes" id="UP000602284"/>
    </source>
</evidence>
<name>A0ABS1J4X4_9BACL</name>
<organism evidence="2 3">
    <name type="scientific">Tumebacillus amylolyticus</name>
    <dbReference type="NCBI Taxonomy" id="2801339"/>
    <lineage>
        <taxon>Bacteria</taxon>
        <taxon>Bacillati</taxon>
        <taxon>Bacillota</taxon>
        <taxon>Bacilli</taxon>
        <taxon>Bacillales</taxon>
        <taxon>Alicyclobacillaceae</taxon>
        <taxon>Tumebacillus</taxon>
    </lineage>
</organism>
<dbReference type="Gene3D" id="3.40.630.30">
    <property type="match status" value="1"/>
</dbReference>
<dbReference type="CDD" id="cd04301">
    <property type="entry name" value="NAT_SF"/>
    <property type="match status" value="1"/>
</dbReference>
<keyword evidence="3" id="KW-1185">Reference proteome</keyword>
<protein>
    <submittedName>
        <fullName evidence="2">GNAT family N-acetyltransferase</fullName>
    </submittedName>
</protein>
<dbReference type="Proteomes" id="UP000602284">
    <property type="component" value="Unassembled WGS sequence"/>
</dbReference>
<reference evidence="2 3" key="1">
    <citation type="submission" date="2021-01" db="EMBL/GenBank/DDBJ databases">
        <title>Tumebacillus sp. strain ITR2 16S ribosomal RNA gene Genome sequencing and assembly.</title>
        <authorList>
            <person name="Kang M."/>
        </authorList>
    </citation>
    <scope>NUCLEOTIDE SEQUENCE [LARGE SCALE GENOMIC DNA]</scope>
    <source>
        <strain evidence="2 3">ITR2</strain>
    </source>
</reference>
<sequence length="154" mass="18095">MLSFRPVNVPEHQEQVLHFFKSAATDPNEVFDEAEYIEFATQKSEELPEGFVFAEHDNQIVGELVLRTQLYEDRHVGYVSLIYVIPEGRGAGYAQLMFTYTEEVFRKLQLPEYHLRVDQRNARAVAFYEKQGLTKLAEERNRFNDLCWRMGKTL</sequence>
<evidence type="ECO:0000259" key="1">
    <source>
        <dbReference type="PROSITE" id="PS51186"/>
    </source>
</evidence>
<dbReference type="SUPFAM" id="SSF55729">
    <property type="entry name" value="Acyl-CoA N-acyltransferases (Nat)"/>
    <property type="match status" value="1"/>
</dbReference>
<dbReference type="Pfam" id="PF00583">
    <property type="entry name" value="Acetyltransf_1"/>
    <property type="match status" value="1"/>
</dbReference>
<feature type="domain" description="N-acetyltransferase" evidence="1">
    <location>
        <begin position="2"/>
        <end position="154"/>
    </location>
</feature>
<dbReference type="InterPro" id="IPR016181">
    <property type="entry name" value="Acyl_CoA_acyltransferase"/>
</dbReference>
<gene>
    <name evidence="2" type="ORF">JJB07_01185</name>
</gene>